<dbReference type="Proteomes" id="UP001165289">
    <property type="component" value="Unassembled WGS sequence"/>
</dbReference>
<evidence type="ECO:0000313" key="1">
    <source>
        <dbReference type="EMBL" id="KAI6651477.1"/>
    </source>
</evidence>
<name>A0AAV7JRW1_9METZ</name>
<dbReference type="GO" id="GO:0016020">
    <property type="term" value="C:membrane"/>
    <property type="evidence" value="ECO:0007669"/>
    <property type="project" value="InterPro"/>
</dbReference>
<dbReference type="AlphaFoldDB" id="A0AAV7JRW1"/>
<evidence type="ECO:0000313" key="2">
    <source>
        <dbReference type="Proteomes" id="UP001165289"/>
    </source>
</evidence>
<dbReference type="GO" id="GO:0008146">
    <property type="term" value="F:sulfotransferase activity"/>
    <property type="evidence" value="ECO:0007669"/>
    <property type="project" value="InterPro"/>
</dbReference>
<dbReference type="InterPro" id="IPR005331">
    <property type="entry name" value="Sulfotransferase"/>
</dbReference>
<protein>
    <recommendedName>
        <fullName evidence="3">Carbohydrate sulfotransferase</fullName>
    </recommendedName>
</protein>
<organism evidence="1 2">
    <name type="scientific">Oopsacas minuta</name>
    <dbReference type="NCBI Taxonomy" id="111878"/>
    <lineage>
        <taxon>Eukaryota</taxon>
        <taxon>Metazoa</taxon>
        <taxon>Porifera</taxon>
        <taxon>Hexactinellida</taxon>
        <taxon>Hexasterophora</taxon>
        <taxon>Lyssacinosida</taxon>
        <taxon>Leucopsacidae</taxon>
        <taxon>Oopsacas</taxon>
    </lineage>
</organism>
<sequence length="162" mass="19312">MFIDEYRNQMELKGLHPLNLKHEYLRDRIVRVVKYCKVFPTQTNGVFGYMVRLFRMRFNDNTKLLQCAVLKVSSTTWQGVQLWQKIAIEYNHDNAKITAQRFQTYTKFRIARNPLQRLLSGYTDNDFGENFVKGIIISNYLTNLTLHEIKQMRQELKTGRNN</sequence>
<proteinExistence type="predicted"/>
<evidence type="ECO:0008006" key="3">
    <source>
        <dbReference type="Google" id="ProtNLM"/>
    </source>
</evidence>
<accession>A0AAV7JRW1</accession>
<reference evidence="1 2" key="1">
    <citation type="journal article" date="2023" name="BMC Biol.">
        <title>The compact genome of the sponge Oopsacas minuta (Hexactinellida) is lacking key metazoan core genes.</title>
        <authorList>
            <person name="Santini S."/>
            <person name="Schenkelaars Q."/>
            <person name="Jourda C."/>
            <person name="Duchesne M."/>
            <person name="Belahbib H."/>
            <person name="Rocher C."/>
            <person name="Selva M."/>
            <person name="Riesgo A."/>
            <person name="Vervoort M."/>
            <person name="Leys S.P."/>
            <person name="Kodjabachian L."/>
            <person name="Le Bivic A."/>
            <person name="Borchiellini C."/>
            <person name="Claverie J.M."/>
            <person name="Renard E."/>
        </authorList>
    </citation>
    <scope>NUCLEOTIDE SEQUENCE [LARGE SCALE GENOMIC DNA]</scope>
    <source>
        <strain evidence="1">SPO-2</strain>
    </source>
</reference>
<keyword evidence="2" id="KW-1185">Reference proteome</keyword>
<gene>
    <name evidence="1" type="ORF">LOD99_5085</name>
</gene>
<dbReference type="EMBL" id="JAKMXF010000303">
    <property type="protein sequence ID" value="KAI6651477.1"/>
    <property type="molecule type" value="Genomic_DNA"/>
</dbReference>
<dbReference type="Pfam" id="PF03567">
    <property type="entry name" value="Sulfotransfer_2"/>
    <property type="match status" value="1"/>
</dbReference>
<comment type="caution">
    <text evidence="1">The sequence shown here is derived from an EMBL/GenBank/DDBJ whole genome shotgun (WGS) entry which is preliminary data.</text>
</comment>